<feature type="chain" id="PRO_5046395139" evidence="1">
    <location>
        <begin position="31"/>
        <end position="357"/>
    </location>
</feature>
<dbReference type="EMBL" id="JBBKZT010000027">
    <property type="protein sequence ID" value="MEJ8851817.1"/>
    <property type="molecule type" value="Genomic_DNA"/>
</dbReference>
<dbReference type="Proteomes" id="UP001385892">
    <property type="component" value="Unassembled WGS sequence"/>
</dbReference>
<protein>
    <submittedName>
        <fullName evidence="2">Uncharacterized protein</fullName>
    </submittedName>
</protein>
<accession>A0ABU8WWA2</accession>
<name>A0ABU8WWA2_9BURK</name>
<reference evidence="2 3" key="1">
    <citation type="submission" date="2024-03" db="EMBL/GenBank/DDBJ databases">
        <title>Novel species of the genus Variovorax.</title>
        <authorList>
            <person name="Liu Q."/>
            <person name="Xin Y.-H."/>
        </authorList>
    </citation>
    <scope>NUCLEOTIDE SEQUENCE [LARGE SCALE GENOMIC DNA]</scope>
    <source>
        <strain evidence="2 3">KACC 18900</strain>
    </source>
</reference>
<feature type="signal peptide" evidence="1">
    <location>
        <begin position="1"/>
        <end position="30"/>
    </location>
</feature>
<comment type="caution">
    <text evidence="2">The sequence shown here is derived from an EMBL/GenBank/DDBJ whole genome shotgun (WGS) entry which is preliminary data.</text>
</comment>
<dbReference type="RefSeq" id="WP_340347589.1">
    <property type="nucleotide sequence ID" value="NZ_JBBKZT010000027.1"/>
</dbReference>
<keyword evidence="1" id="KW-0732">Signal</keyword>
<organism evidence="2 3">
    <name type="scientific">Variovorax rhizosphaerae</name>
    <dbReference type="NCBI Taxonomy" id="1836200"/>
    <lineage>
        <taxon>Bacteria</taxon>
        <taxon>Pseudomonadati</taxon>
        <taxon>Pseudomonadota</taxon>
        <taxon>Betaproteobacteria</taxon>
        <taxon>Burkholderiales</taxon>
        <taxon>Comamonadaceae</taxon>
        <taxon>Variovorax</taxon>
    </lineage>
</organism>
<evidence type="ECO:0000256" key="1">
    <source>
        <dbReference type="SAM" id="SignalP"/>
    </source>
</evidence>
<evidence type="ECO:0000313" key="2">
    <source>
        <dbReference type="EMBL" id="MEJ8851817.1"/>
    </source>
</evidence>
<evidence type="ECO:0000313" key="3">
    <source>
        <dbReference type="Proteomes" id="UP001385892"/>
    </source>
</evidence>
<sequence length="357" mass="36811">MMIVRTGARPISVRNVSFVALAFAVATAAAAPPASCPGPTTIGGLPGARFADGSFGVKGPLAVNPDGAKASYTVGDHGFTYISNGMDRWNPKVSCLASGSNCSSLFLQAEKGAFAPGTPEFCVYAIEVEALAPGGQTVACGGGKKVIGNGKGRPRVGQDQLDTIEGGKTRYYASMTHLNQLVDGMVRSIDSATVPAIVVPTSSPDLLGRVVYVTFEGRSTVAVAGDTGPRFGEGSIALHELLRYGSLQTPQKIGPISIANRCGDAEKSLKAPYESRPDKGKGDLCNRPGARLGPADVRAYTGIDAGVTMVLLGKARLPMKSIVSQVPVTVDALRKAATDAGYTDESMQRTAACLSGS</sequence>
<keyword evidence="3" id="KW-1185">Reference proteome</keyword>
<proteinExistence type="predicted"/>
<gene>
    <name evidence="2" type="ORF">WKW82_34665</name>
</gene>